<dbReference type="PANTHER" id="PTHR42870:SF1">
    <property type="entry name" value="NON-SPECIFIC LIPID-TRANSFER PROTEIN-LIKE 2"/>
    <property type="match status" value="1"/>
</dbReference>
<dbReference type="Pfam" id="PF22691">
    <property type="entry name" value="Thiolase_C_1"/>
    <property type="match status" value="1"/>
</dbReference>
<accession>A0A1J0VRP4</accession>
<dbReference type="KEGG" id="nsl:BOX37_12980"/>
<dbReference type="Proteomes" id="UP000183810">
    <property type="component" value="Chromosome"/>
</dbReference>
<dbReference type="OrthoDB" id="9785768at2"/>
<reference evidence="2" key="1">
    <citation type="submission" date="2016-11" db="EMBL/GenBank/DDBJ databases">
        <authorList>
            <person name="Jaros S."/>
            <person name="Januszkiewicz K."/>
            <person name="Wedrychowicz H."/>
        </authorList>
    </citation>
    <scope>NUCLEOTIDE SEQUENCE [LARGE SCALE GENOMIC DNA]</scope>
    <source>
        <strain evidence="2">Y48</strain>
    </source>
</reference>
<dbReference type="AlphaFoldDB" id="A0A1J0VRP4"/>
<evidence type="ECO:0000313" key="2">
    <source>
        <dbReference type="EMBL" id="APE34715.1"/>
    </source>
</evidence>
<dbReference type="InterPro" id="IPR055140">
    <property type="entry name" value="Thiolase_C_2"/>
</dbReference>
<gene>
    <name evidence="2" type="ORF">BOX37_12980</name>
</gene>
<proteinExistence type="predicted"/>
<dbReference type="InterPro" id="IPR002155">
    <property type="entry name" value="Thiolase"/>
</dbReference>
<name>A0A1J0VRP4_9NOCA</name>
<dbReference type="SUPFAM" id="SSF53901">
    <property type="entry name" value="Thiolase-like"/>
    <property type="match status" value="1"/>
</dbReference>
<feature type="domain" description="Thiolase C-terminal" evidence="1">
    <location>
        <begin position="241"/>
        <end position="382"/>
    </location>
</feature>
<dbReference type="GO" id="GO:0016747">
    <property type="term" value="F:acyltransferase activity, transferring groups other than amino-acyl groups"/>
    <property type="evidence" value="ECO:0007669"/>
    <property type="project" value="InterPro"/>
</dbReference>
<protein>
    <submittedName>
        <fullName evidence="2">Sterol carrier protein</fullName>
    </submittedName>
</protein>
<evidence type="ECO:0000259" key="1">
    <source>
        <dbReference type="Pfam" id="PF22691"/>
    </source>
</evidence>
<organism evidence="2 3">
    <name type="scientific">Nocardia mangyaensis</name>
    <dbReference type="NCBI Taxonomy" id="2213200"/>
    <lineage>
        <taxon>Bacteria</taxon>
        <taxon>Bacillati</taxon>
        <taxon>Actinomycetota</taxon>
        <taxon>Actinomycetes</taxon>
        <taxon>Mycobacteriales</taxon>
        <taxon>Nocardiaceae</taxon>
        <taxon>Nocardia</taxon>
    </lineage>
</organism>
<dbReference type="PANTHER" id="PTHR42870">
    <property type="entry name" value="ACETYL-COA C-ACETYLTRANSFERASE"/>
    <property type="match status" value="1"/>
</dbReference>
<sequence>MSAIGAIAGLGMTQMGKVYGRSAEDFADEAVTKACQDAGLRLSDIDGLLVNPGAMRGVNLRLSKRLGLGDLRLAADVQAFGSSAGVMVQTACLAIAAGAANTVACVFADDPLSEGLTTGARYAGKVDELTGLAAMPVAVGLRGAVAGYALAARRHMAIYGTTSLDLAEVAVSARSWAELSPHAQMRKPMTIDDHQSSRMISDPFRLFDCCLVSNGAIAVIVTSVERARDLAQPLVTVKGMGQSHPDYPMDRRSRFGLTTGAVESGRQAYQMAGVKPEDIALAELYDCFTFTTLVSAEDYGFCEKGAGGEFFRSGATGPGGRLPINTGGGHLSGYYMWGMTPLSEAVMQVRGQAGDRQVGRHDLALVSGNGGTFDDHSTLILADGA</sequence>
<evidence type="ECO:0000313" key="3">
    <source>
        <dbReference type="Proteomes" id="UP000183810"/>
    </source>
</evidence>
<dbReference type="RefSeq" id="WP_071927898.1">
    <property type="nucleotide sequence ID" value="NZ_CP018082.1"/>
</dbReference>
<dbReference type="InterPro" id="IPR016039">
    <property type="entry name" value="Thiolase-like"/>
</dbReference>
<keyword evidence="3" id="KW-1185">Reference proteome</keyword>
<dbReference type="EMBL" id="CP018082">
    <property type="protein sequence ID" value="APE34715.1"/>
    <property type="molecule type" value="Genomic_DNA"/>
</dbReference>
<dbReference type="PIRSF" id="PIRSF000429">
    <property type="entry name" value="Ac-CoA_Ac_transf"/>
    <property type="match status" value="1"/>
</dbReference>
<dbReference type="Gene3D" id="3.40.47.10">
    <property type="match status" value="1"/>
</dbReference>
<dbReference type="CDD" id="cd00829">
    <property type="entry name" value="SCP-x_thiolase"/>
    <property type="match status" value="1"/>
</dbReference>